<dbReference type="EMBL" id="CADCTW010000061">
    <property type="protein sequence ID" value="CAA9308517.1"/>
    <property type="molecule type" value="Genomic_DNA"/>
</dbReference>
<feature type="region of interest" description="Disordered" evidence="1">
    <location>
        <begin position="1"/>
        <end position="84"/>
    </location>
</feature>
<evidence type="ECO:0000256" key="1">
    <source>
        <dbReference type="SAM" id="MobiDB-lite"/>
    </source>
</evidence>
<dbReference type="AlphaFoldDB" id="A0A6J4KLV5"/>
<feature type="compositionally biased region" description="Basic residues" evidence="1">
    <location>
        <begin position="1"/>
        <end position="15"/>
    </location>
</feature>
<sequence>ERRVRFQRRAARCHRSAASGKDPHHDPSGRRGARLVQGAGGGSGQRQLPVAHQRRASGARPAAPRAAGGHAQARSARRTAPSCL</sequence>
<feature type="non-terminal residue" evidence="2">
    <location>
        <position position="1"/>
    </location>
</feature>
<evidence type="ECO:0000313" key="2">
    <source>
        <dbReference type="EMBL" id="CAA9308517.1"/>
    </source>
</evidence>
<feature type="non-terminal residue" evidence="2">
    <location>
        <position position="84"/>
    </location>
</feature>
<organism evidence="2">
    <name type="scientific">uncultured Gemmatimonadota bacterium</name>
    <dbReference type="NCBI Taxonomy" id="203437"/>
    <lineage>
        <taxon>Bacteria</taxon>
        <taxon>Pseudomonadati</taxon>
        <taxon>Gemmatimonadota</taxon>
        <taxon>environmental samples</taxon>
    </lineage>
</organism>
<protein>
    <submittedName>
        <fullName evidence="2">Uncharacterized protein</fullName>
    </submittedName>
</protein>
<gene>
    <name evidence="2" type="ORF">AVDCRST_MAG68-1053</name>
</gene>
<accession>A0A6J4KLV5</accession>
<feature type="compositionally biased region" description="Low complexity" evidence="1">
    <location>
        <begin position="58"/>
        <end position="74"/>
    </location>
</feature>
<proteinExistence type="predicted"/>
<reference evidence="2" key="1">
    <citation type="submission" date="2020-02" db="EMBL/GenBank/DDBJ databases">
        <authorList>
            <person name="Meier V. D."/>
        </authorList>
    </citation>
    <scope>NUCLEOTIDE SEQUENCE</scope>
    <source>
        <strain evidence="2">AVDCRST_MAG68</strain>
    </source>
</reference>
<name>A0A6J4KLV5_9BACT</name>